<dbReference type="EMBL" id="DUFG01000015">
    <property type="protein sequence ID" value="HIH08288.1"/>
    <property type="molecule type" value="Genomic_DNA"/>
</dbReference>
<protein>
    <submittedName>
        <fullName evidence="2">DUF1761 domain-containing protein</fullName>
    </submittedName>
</protein>
<dbReference type="Proteomes" id="UP000683213">
    <property type="component" value="Unassembled WGS sequence"/>
</dbReference>
<evidence type="ECO:0000256" key="1">
    <source>
        <dbReference type="SAM" id="Phobius"/>
    </source>
</evidence>
<reference evidence="4" key="1">
    <citation type="journal article" date="2020" name="bioRxiv">
        <title>A rank-normalized archaeal taxonomy based on genome phylogeny resolves widespread incomplete and uneven classifications.</title>
        <authorList>
            <person name="Rinke C."/>
            <person name="Chuvochina M."/>
            <person name="Mussig A.J."/>
            <person name="Chaumeil P.-A."/>
            <person name="Waite D.W."/>
            <person name="Whitman W.B."/>
            <person name="Parks D.H."/>
            <person name="Hugenholtz P."/>
        </authorList>
    </citation>
    <scope>NUCLEOTIDE SEQUENCE [LARGE SCALE GENOMIC DNA]</scope>
</reference>
<keyword evidence="1" id="KW-0812">Transmembrane</keyword>
<feature type="transmembrane region" description="Helical" evidence="1">
    <location>
        <begin position="114"/>
        <end position="135"/>
    </location>
</feature>
<name>A0A7J4IS10_9ARCH</name>
<dbReference type="EMBL" id="JAGVWF010000032">
    <property type="protein sequence ID" value="MBS3059249.1"/>
    <property type="molecule type" value="Genomic_DNA"/>
</dbReference>
<dbReference type="InterPro" id="IPR013879">
    <property type="entry name" value="DUF1761"/>
</dbReference>
<gene>
    <name evidence="2" type="ORF">HA237_02875</name>
    <name evidence="3" type="ORF">J4224_02370</name>
</gene>
<comment type="caution">
    <text evidence="2">The sequence shown here is derived from an EMBL/GenBank/DDBJ whole genome shotgun (WGS) entry which is preliminary data.</text>
</comment>
<dbReference type="Proteomes" id="UP000577419">
    <property type="component" value="Unassembled WGS sequence"/>
</dbReference>
<sequence>MVSFDVSPVAVVVAGILAMVLGFIWYGPLFGKKWMKLSGKTMKDMEAAKGKMPALYFFGFIAALITAFILGVLISSLGVTQLGDALVVGVLVWLGFDVTLLLGGILWEGMSKELFVLNAAHQLVNLLVMSAVFVYL</sequence>
<keyword evidence="1" id="KW-1133">Transmembrane helix</keyword>
<evidence type="ECO:0000313" key="4">
    <source>
        <dbReference type="Proteomes" id="UP000577419"/>
    </source>
</evidence>
<reference evidence="3" key="2">
    <citation type="submission" date="2021-03" db="EMBL/GenBank/DDBJ databases">
        <authorList>
            <person name="Jaffe A."/>
        </authorList>
    </citation>
    <scope>NUCLEOTIDE SEQUENCE</scope>
    <source>
        <strain evidence="3">RIFCSPHIGHO2_01_FULL_GW2011_AR10_43_9</strain>
    </source>
</reference>
<reference evidence="3" key="3">
    <citation type="submission" date="2021-05" db="EMBL/GenBank/DDBJ databases">
        <title>Protein family content uncovers lineage relationships and bacterial pathway maintenance mechanisms in DPANN archaea.</title>
        <authorList>
            <person name="Castelle C.J."/>
            <person name="Meheust R."/>
            <person name="Jaffe A.L."/>
            <person name="Seitz K."/>
            <person name="Gong X."/>
            <person name="Baker B.J."/>
            <person name="Banfield J.F."/>
        </authorList>
    </citation>
    <scope>NUCLEOTIDE SEQUENCE</scope>
    <source>
        <strain evidence="3">RIFCSPHIGHO2_01_FULL_GW2011_AR10_43_9</strain>
    </source>
</reference>
<proteinExistence type="predicted"/>
<evidence type="ECO:0000313" key="3">
    <source>
        <dbReference type="EMBL" id="MBS3059249.1"/>
    </source>
</evidence>
<feature type="transmembrane region" description="Helical" evidence="1">
    <location>
        <begin position="6"/>
        <end position="31"/>
    </location>
</feature>
<feature type="transmembrane region" description="Helical" evidence="1">
    <location>
        <begin position="52"/>
        <end position="74"/>
    </location>
</feature>
<accession>A0A7J4IS10</accession>
<evidence type="ECO:0000313" key="2">
    <source>
        <dbReference type="EMBL" id="HIH08288.1"/>
    </source>
</evidence>
<organism evidence="2 4">
    <name type="scientific">Candidatus Iainarchaeum sp</name>
    <dbReference type="NCBI Taxonomy" id="3101447"/>
    <lineage>
        <taxon>Archaea</taxon>
        <taxon>Candidatus Iainarchaeota</taxon>
        <taxon>Candidatus Iainarchaeia</taxon>
        <taxon>Candidatus Iainarchaeales</taxon>
        <taxon>Candidatus Iainarchaeaceae</taxon>
        <taxon>Candidatus Iainarchaeum</taxon>
    </lineage>
</organism>
<keyword evidence="1" id="KW-0472">Membrane</keyword>
<dbReference type="Pfam" id="PF08570">
    <property type="entry name" value="DUF1761"/>
    <property type="match status" value="1"/>
</dbReference>
<dbReference type="AlphaFoldDB" id="A0A7J4IS10"/>
<feature type="transmembrane region" description="Helical" evidence="1">
    <location>
        <begin position="86"/>
        <end position="107"/>
    </location>
</feature>